<dbReference type="EMBL" id="JABZGF010000476">
    <property type="protein sequence ID" value="MBF0967432.1"/>
    <property type="molecule type" value="Genomic_DNA"/>
</dbReference>
<sequence>DVVIAQPPSLWWGGEHRGVGEGTLMGDLRAGWVRPRAGVTLRLQVGTLEQTMRPVVDECAELLRNLGAAVELDLYRGGHDVAWWREGLVRVLDGWWPLTS</sequence>
<reference evidence="1" key="1">
    <citation type="submission" date="2020-04" db="EMBL/GenBank/DDBJ databases">
        <title>Deep metagenomics examines the oral microbiome during advanced dental caries in children, revealing novel taxa and co-occurrences with host molecules.</title>
        <authorList>
            <person name="Baker J.L."/>
            <person name="Morton J.T."/>
            <person name="Dinis M."/>
            <person name="Alvarez R."/>
            <person name="Tran N.C."/>
            <person name="Knight R."/>
            <person name="Edlund A."/>
        </authorList>
    </citation>
    <scope>NUCLEOTIDE SEQUENCE</scope>
    <source>
        <strain evidence="1">JCVI_30_bin.13</strain>
    </source>
</reference>
<dbReference type="Gene3D" id="3.40.50.1820">
    <property type="entry name" value="alpha/beta hydrolase"/>
    <property type="match status" value="1"/>
</dbReference>
<name>A0A929RSX3_9ACTO</name>
<dbReference type="InterPro" id="IPR029058">
    <property type="entry name" value="AB_hydrolase_fold"/>
</dbReference>
<gene>
    <name evidence="1" type="ORF">HXK09_09930</name>
</gene>
<accession>A0A929RSX3</accession>
<feature type="non-terminal residue" evidence="1">
    <location>
        <position position="1"/>
    </location>
</feature>
<comment type="caution">
    <text evidence="1">The sequence shown here is derived from an EMBL/GenBank/DDBJ whole genome shotgun (WGS) entry which is preliminary data.</text>
</comment>
<dbReference type="AlphaFoldDB" id="A0A929RSX3"/>
<protein>
    <submittedName>
        <fullName evidence="1">Enterochelin esterase</fullName>
    </submittedName>
</protein>
<dbReference type="SUPFAM" id="SSF53474">
    <property type="entry name" value="alpha/beta-Hydrolases"/>
    <property type="match status" value="1"/>
</dbReference>
<dbReference type="Proteomes" id="UP000759246">
    <property type="component" value="Unassembled WGS sequence"/>
</dbReference>
<organism evidence="1 2">
    <name type="scientific">Actinomyces bouchesdurhonensis</name>
    <dbReference type="NCBI Taxonomy" id="1852361"/>
    <lineage>
        <taxon>Bacteria</taxon>
        <taxon>Bacillati</taxon>
        <taxon>Actinomycetota</taxon>
        <taxon>Actinomycetes</taxon>
        <taxon>Actinomycetales</taxon>
        <taxon>Actinomycetaceae</taxon>
        <taxon>Actinomyces</taxon>
    </lineage>
</organism>
<evidence type="ECO:0000313" key="2">
    <source>
        <dbReference type="Proteomes" id="UP000759246"/>
    </source>
</evidence>
<evidence type="ECO:0000313" key="1">
    <source>
        <dbReference type="EMBL" id="MBF0967432.1"/>
    </source>
</evidence>
<proteinExistence type="predicted"/>